<evidence type="ECO:0000256" key="8">
    <source>
        <dbReference type="ARBA" id="ARBA00023136"/>
    </source>
</evidence>
<dbReference type="PANTHER" id="PTHR33910:SF1">
    <property type="entry name" value="PROTEIN TRANSLOCASE SUBUNIT SECE"/>
    <property type="match status" value="1"/>
</dbReference>
<reference evidence="11" key="1">
    <citation type="submission" date="2018-06" db="EMBL/GenBank/DDBJ databases">
        <authorList>
            <person name="Zhirakovskaya E."/>
        </authorList>
    </citation>
    <scope>NUCLEOTIDE SEQUENCE</scope>
</reference>
<evidence type="ECO:0000256" key="3">
    <source>
        <dbReference type="ARBA" id="ARBA00022475"/>
    </source>
</evidence>
<dbReference type="InterPro" id="IPR005807">
    <property type="entry name" value="SecE_bac"/>
</dbReference>
<name>A0A3B0RYZ8_9ZZZZ</name>
<accession>A0A3B0RYZ8</accession>
<dbReference type="AlphaFoldDB" id="A0A3B0RYZ8"/>
<dbReference type="GO" id="GO:0009306">
    <property type="term" value="P:protein secretion"/>
    <property type="evidence" value="ECO:0007669"/>
    <property type="project" value="InterPro"/>
</dbReference>
<evidence type="ECO:0000256" key="7">
    <source>
        <dbReference type="ARBA" id="ARBA00023010"/>
    </source>
</evidence>
<dbReference type="PANTHER" id="PTHR33910">
    <property type="entry name" value="PROTEIN TRANSLOCASE SUBUNIT SECE"/>
    <property type="match status" value="1"/>
</dbReference>
<keyword evidence="7" id="KW-0811">Translocation</keyword>
<gene>
    <name evidence="11" type="ORF">MNBD_ALPHA05-1210</name>
</gene>
<protein>
    <submittedName>
        <fullName evidence="11">Protein translocase subunit SecE</fullName>
    </submittedName>
</protein>
<dbReference type="NCBIfam" id="TIGR00964">
    <property type="entry name" value="secE_bact"/>
    <property type="match status" value="1"/>
</dbReference>
<dbReference type="GO" id="GO:0006605">
    <property type="term" value="P:protein targeting"/>
    <property type="evidence" value="ECO:0007669"/>
    <property type="project" value="InterPro"/>
</dbReference>
<dbReference type="HAMAP" id="MF_00422">
    <property type="entry name" value="SecE"/>
    <property type="match status" value="1"/>
</dbReference>
<dbReference type="Gene3D" id="1.20.5.1030">
    <property type="entry name" value="Preprotein translocase secy subunit"/>
    <property type="match status" value="1"/>
</dbReference>
<evidence type="ECO:0000256" key="6">
    <source>
        <dbReference type="ARBA" id="ARBA00022989"/>
    </source>
</evidence>
<dbReference type="InterPro" id="IPR038379">
    <property type="entry name" value="SecE_sf"/>
</dbReference>
<dbReference type="EMBL" id="UOEH01000193">
    <property type="protein sequence ID" value="VAV96271.1"/>
    <property type="molecule type" value="Genomic_DNA"/>
</dbReference>
<feature type="region of interest" description="Disordered" evidence="9">
    <location>
        <begin position="1"/>
        <end position="28"/>
    </location>
</feature>
<proteinExistence type="inferred from homology"/>
<evidence type="ECO:0000256" key="10">
    <source>
        <dbReference type="SAM" id="Phobius"/>
    </source>
</evidence>
<evidence type="ECO:0000256" key="1">
    <source>
        <dbReference type="ARBA" id="ARBA00004370"/>
    </source>
</evidence>
<evidence type="ECO:0000313" key="11">
    <source>
        <dbReference type="EMBL" id="VAV96271.1"/>
    </source>
</evidence>
<dbReference type="GO" id="GO:0008320">
    <property type="term" value="F:protein transmembrane transporter activity"/>
    <property type="evidence" value="ECO:0007669"/>
    <property type="project" value="InterPro"/>
</dbReference>
<evidence type="ECO:0000256" key="5">
    <source>
        <dbReference type="ARBA" id="ARBA00022927"/>
    </source>
</evidence>
<dbReference type="GO" id="GO:0006886">
    <property type="term" value="P:intracellular protein transport"/>
    <property type="evidence" value="ECO:0007669"/>
    <property type="project" value="InterPro"/>
</dbReference>
<keyword evidence="8 10" id="KW-0472">Membrane</keyword>
<dbReference type="GO" id="GO:0005886">
    <property type="term" value="C:plasma membrane"/>
    <property type="evidence" value="ECO:0007669"/>
    <property type="project" value="TreeGrafter"/>
</dbReference>
<keyword evidence="2" id="KW-0813">Transport</keyword>
<evidence type="ECO:0000256" key="4">
    <source>
        <dbReference type="ARBA" id="ARBA00022692"/>
    </source>
</evidence>
<dbReference type="Pfam" id="PF00584">
    <property type="entry name" value="SecE"/>
    <property type="match status" value="1"/>
</dbReference>
<dbReference type="InterPro" id="IPR001901">
    <property type="entry name" value="Translocase_SecE/Sec61-g"/>
</dbReference>
<dbReference type="GO" id="GO:0043952">
    <property type="term" value="P:protein transport by the Sec complex"/>
    <property type="evidence" value="ECO:0007669"/>
    <property type="project" value="TreeGrafter"/>
</dbReference>
<keyword evidence="4 10" id="KW-0812">Transmembrane</keyword>
<keyword evidence="3" id="KW-1003">Cell membrane</keyword>
<evidence type="ECO:0000256" key="9">
    <source>
        <dbReference type="SAM" id="MobiDB-lite"/>
    </source>
</evidence>
<comment type="subcellular location">
    <subcellularLocation>
        <location evidence="1">Membrane</location>
    </subcellularLocation>
</comment>
<evidence type="ECO:0000256" key="2">
    <source>
        <dbReference type="ARBA" id="ARBA00022448"/>
    </source>
</evidence>
<feature type="transmembrane region" description="Helical" evidence="10">
    <location>
        <begin position="58"/>
        <end position="78"/>
    </location>
</feature>
<organism evidence="11">
    <name type="scientific">hydrothermal vent metagenome</name>
    <dbReference type="NCBI Taxonomy" id="652676"/>
    <lineage>
        <taxon>unclassified sequences</taxon>
        <taxon>metagenomes</taxon>
        <taxon>ecological metagenomes</taxon>
    </lineage>
</organism>
<sequence length="99" mass="11027">MKAWQDMAKKKKSGGGAPVIEGKAAEAKKKKKTSPFEFVQQVRNEASKVTWTSRNETMVSTIMVLIMVVIMALFFFLVDQGLRFGVCNLLPIDCVSLDN</sequence>
<keyword evidence="6 10" id="KW-1133">Transmembrane helix</keyword>
<keyword evidence="5" id="KW-0653">Protein transport</keyword>